<dbReference type="InterPro" id="IPR020825">
    <property type="entry name" value="Phe-tRNA_synthase-like_B3/B4"/>
</dbReference>
<evidence type="ECO:0000256" key="17">
    <source>
        <dbReference type="ARBA" id="ARBA00033189"/>
    </source>
</evidence>
<keyword evidence="13" id="KW-0460">Magnesium</keyword>
<keyword evidence="16" id="KW-0030">Aminoacyl-tRNA synthetase</keyword>
<dbReference type="InterPro" id="IPR045864">
    <property type="entry name" value="aa-tRNA-synth_II/BPL/LPL"/>
</dbReference>
<dbReference type="InterPro" id="IPR036690">
    <property type="entry name" value="Fdx_antiC-bd_sf"/>
</dbReference>
<comment type="similarity">
    <text evidence="3">Belongs to the phenylalanyl-tRNA synthetase beta subunit family. Type 1 subfamily.</text>
</comment>
<dbReference type="PROSITE" id="PS51447">
    <property type="entry name" value="FDX_ACB"/>
    <property type="match status" value="1"/>
</dbReference>
<dbReference type="InterPro" id="IPR005121">
    <property type="entry name" value="Fdx_antiC-bd"/>
</dbReference>
<dbReference type="GO" id="GO:0006432">
    <property type="term" value="P:phenylalanyl-tRNA aminoacylation"/>
    <property type="evidence" value="ECO:0007669"/>
    <property type="project" value="InterPro"/>
</dbReference>
<evidence type="ECO:0000256" key="11">
    <source>
        <dbReference type="ARBA" id="ARBA00022741"/>
    </source>
</evidence>
<dbReference type="SUPFAM" id="SSF50249">
    <property type="entry name" value="Nucleic acid-binding proteins"/>
    <property type="match status" value="1"/>
</dbReference>
<dbReference type="SMART" id="SM00873">
    <property type="entry name" value="B3_4"/>
    <property type="match status" value="1"/>
</dbReference>
<evidence type="ECO:0000259" key="22">
    <source>
        <dbReference type="PROSITE" id="PS51483"/>
    </source>
</evidence>
<dbReference type="GO" id="GO:0004826">
    <property type="term" value="F:phenylalanine-tRNA ligase activity"/>
    <property type="evidence" value="ECO:0007669"/>
    <property type="project" value="UniProtKB-EC"/>
</dbReference>
<keyword evidence="9" id="KW-0436">Ligase</keyword>
<dbReference type="InterPro" id="IPR005146">
    <property type="entry name" value="B3/B4_tRNA-bd"/>
</dbReference>
<comment type="subcellular location">
    <subcellularLocation>
        <location evidence="2">Cytoplasm</location>
    </subcellularLocation>
</comment>
<keyword evidence="8 19" id="KW-0820">tRNA-binding</keyword>
<dbReference type="SMART" id="SM00874">
    <property type="entry name" value="B5"/>
    <property type="match status" value="1"/>
</dbReference>
<dbReference type="Pfam" id="PF03147">
    <property type="entry name" value="FDX-ACB"/>
    <property type="match status" value="1"/>
</dbReference>
<dbReference type="AlphaFoldDB" id="K2FA90"/>
<evidence type="ECO:0000256" key="15">
    <source>
        <dbReference type="ARBA" id="ARBA00022917"/>
    </source>
</evidence>
<feature type="domain" description="B5" evidence="22">
    <location>
        <begin position="424"/>
        <end position="501"/>
    </location>
</feature>
<keyword evidence="10" id="KW-0479">Metal-binding</keyword>
<dbReference type="InterPro" id="IPR004532">
    <property type="entry name" value="Phe-tRNA-ligase_IIc_bsu_bact"/>
</dbReference>
<evidence type="ECO:0000256" key="16">
    <source>
        <dbReference type="ARBA" id="ARBA00023146"/>
    </source>
</evidence>
<dbReference type="SUPFAM" id="SSF46955">
    <property type="entry name" value="Putative DNA-binding domain"/>
    <property type="match status" value="1"/>
</dbReference>
<comment type="subunit">
    <text evidence="4">Tetramer of two alpha and two beta subunits.</text>
</comment>
<dbReference type="SMART" id="SM00896">
    <property type="entry name" value="FDX-ACB"/>
    <property type="match status" value="1"/>
</dbReference>
<dbReference type="PROSITE" id="PS51483">
    <property type="entry name" value="B5"/>
    <property type="match status" value="1"/>
</dbReference>
<gene>
    <name evidence="23" type="ORF">ACD_3C00106G0010</name>
</gene>
<keyword evidence="12" id="KW-0067">ATP-binding</keyword>
<dbReference type="Pfam" id="PF17759">
    <property type="entry name" value="tRNA_synthFbeta"/>
    <property type="match status" value="1"/>
</dbReference>
<reference evidence="23" key="1">
    <citation type="journal article" date="2012" name="Science">
        <title>Fermentation, hydrogen, and sulfur metabolism in multiple uncultivated bacterial phyla.</title>
        <authorList>
            <person name="Wrighton K.C."/>
            <person name="Thomas B.C."/>
            <person name="Sharon I."/>
            <person name="Miller C.S."/>
            <person name="Castelle C.J."/>
            <person name="VerBerkmoes N.C."/>
            <person name="Wilkins M.J."/>
            <person name="Hettich R.L."/>
            <person name="Lipton M.S."/>
            <person name="Williams K.H."/>
            <person name="Long P.E."/>
            <person name="Banfield J.F."/>
        </authorList>
    </citation>
    <scope>NUCLEOTIDE SEQUENCE [LARGE SCALE GENOMIC DNA]</scope>
</reference>
<evidence type="ECO:0000256" key="14">
    <source>
        <dbReference type="ARBA" id="ARBA00022884"/>
    </source>
</evidence>
<dbReference type="Gene3D" id="3.50.40.10">
    <property type="entry name" value="Phenylalanyl-trna Synthetase, Chain B, domain 3"/>
    <property type="match status" value="1"/>
</dbReference>
<dbReference type="Gene3D" id="3.30.56.10">
    <property type="match status" value="2"/>
</dbReference>
<comment type="cofactor">
    <cofactor evidence="1">
        <name>Mg(2+)</name>
        <dbReference type="ChEBI" id="CHEBI:18420"/>
    </cofactor>
</comment>
<dbReference type="InterPro" id="IPR005147">
    <property type="entry name" value="tRNA_synthase_B5-dom"/>
</dbReference>
<evidence type="ECO:0000256" key="10">
    <source>
        <dbReference type="ARBA" id="ARBA00022723"/>
    </source>
</evidence>
<dbReference type="Pfam" id="PF03484">
    <property type="entry name" value="B5"/>
    <property type="match status" value="1"/>
</dbReference>
<dbReference type="EC" id="6.1.1.20" evidence="5"/>
<dbReference type="Gene3D" id="2.40.50.140">
    <property type="entry name" value="Nucleic acid-binding proteins"/>
    <property type="match status" value="1"/>
</dbReference>
<name>K2FA90_9BACT</name>
<keyword evidence="14 19" id="KW-0694">RNA-binding</keyword>
<feature type="domain" description="FDX-ACB" evidence="21">
    <location>
        <begin position="720"/>
        <end position="812"/>
    </location>
</feature>
<dbReference type="GO" id="GO:0000287">
    <property type="term" value="F:magnesium ion binding"/>
    <property type="evidence" value="ECO:0007669"/>
    <property type="project" value="InterPro"/>
</dbReference>
<dbReference type="Pfam" id="PF01588">
    <property type="entry name" value="tRNA_bind"/>
    <property type="match status" value="1"/>
</dbReference>
<evidence type="ECO:0000256" key="13">
    <source>
        <dbReference type="ARBA" id="ARBA00022842"/>
    </source>
</evidence>
<keyword evidence="11" id="KW-0547">Nucleotide-binding</keyword>
<dbReference type="Gene3D" id="3.30.70.380">
    <property type="entry name" value="Ferrodoxin-fold anticodon-binding domain"/>
    <property type="match status" value="1"/>
</dbReference>
<evidence type="ECO:0000259" key="20">
    <source>
        <dbReference type="PROSITE" id="PS50886"/>
    </source>
</evidence>
<dbReference type="InterPro" id="IPR045060">
    <property type="entry name" value="Phe-tRNA-ligase_IIc_bsu"/>
</dbReference>
<feature type="domain" description="TRNA-binding" evidence="20">
    <location>
        <begin position="43"/>
        <end position="156"/>
    </location>
</feature>
<evidence type="ECO:0000256" key="4">
    <source>
        <dbReference type="ARBA" id="ARBA00011209"/>
    </source>
</evidence>
<comment type="catalytic activity">
    <reaction evidence="18">
        <text>tRNA(Phe) + L-phenylalanine + ATP = L-phenylalanyl-tRNA(Phe) + AMP + diphosphate + H(+)</text>
        <dbReference type="Rhea" id="RHEA:19413"/>
        <dbReference type="Rhea" id="RHEA-COMP:9668"/>
        <dbReference type="Rhea" id="RHEA-COMP:9699"/>
        <dbReference type="ChEBI" id="CHEBI:15378"/>
        <dbReference type="ChEBI" id="CHEBI:30616"/>
        <dbReference type="ChEBI" id="CHEBI:33019"/>
        <dbReference type="ChEBI" id="CHEBI:58095"/>
        <dbReference type="ChEBI" id="CHEBI:78442"/>
        <dbReference type="ChEBI" id="CHEBI:78531"/>
        <dbReference type="ChEBI" id="CHEBI:456215"/>
        <dbReference type="EC" id="6.1.1.20"/>
    </reaction>
</comment>
<evidence type="ECO:0000256" key="2">
    <source>
        <dbReference type="ARBA" id="ARBA00004496"/>
    </source>
</evidence>
<dbReference type="CDD" id="cd02796">
    <property type="entry name" value="tRNA_bind_bactPheRS"/>
    <property type="match status" value="1"/>
</dbReference>
<dbReference type="NCBIfam" id="TIGR00472">
    <property type="entry name" value="pheT_bact"/>
    <property type="match status" value="1"/>
</dbReference>
<dbReference type="InterPro" id="IPR002547">
    <property type="entry name" value="tRNA-bd_dom"/>
</dbReference>
<dbReference type="PANTHER" id="PTHR10947:SF0">
    <property type="entry name" value="PHENYLALANINE--TRNA LIGASE BETA SUBUNIT"/>
    <property type="match status" value="1"/>
</dbReference>
<evidence type="ECO:0000256" key="7">
    <source>
        <dbReference type="ARBA" id="ARBA00022490"/>
    </source>
</evidence>
<evidence type="ECO:0000256" key="12">
    <source>
        <dbReference type="ARBA" id="ARBA00022840"/>
    </source>
</evidence>
<evidence type="ECO:0000259" key="21">
    <source>
        <dbReference type="PROSITE" id="PS51447"/>
    </source>
</evidence>
<dbReference type="Gene3D" id="3.30.930.10">
    <property type="entry name" value="Bira Bifunctional Protein, Domain 2"/>
    <property type="match status" value="1"/>
</dbReference>
<dbReference type="GO" id="GO:0005524">
    <property type="term" value="F:ATP binding"/>
    <property type="evidence" value="ECO:0007669"/>
    <property type="project" value="UniProtKB-KW"/>
</dbReference>
<dbReference type="PROSITE" id="PS50886">
    <property type="entry name" value="TRBD"/>
    <property type="match status" value="1"/>
</dbReference>
<dbReference type="InterPro" id="IPR012340">
    <property type="entry name" value="NA-bd_OB-fold"/>
</dbReference>
<evidence type="ECO:0000256" key="8">
    <source>
        <dbReference type="ARBA" id="ARBA00022555"/>
    </source>
</evidence>
<evidence type="ECO:0000313" key="23">
    <source>
        <dbReference type="EMBL" id="EKE28051.1"/>
    </source>
</evidence>
<dbReference type="InterPro" id="IPR041616">
    <property type="entry name" value="PheRS_beta_core"/>
</dbReference>
<evidence type="ECO:0000256" key="5">
    <source>
        <dbReference type="ARBA" id="ARBA00012814"/>
    </source>
</evidence>
<dbReference type="InterPro" id="IPR009061">
    <property type="entry name" value="DNA-bd_dom_put_sf"/>
</dbReference>
<accession>K2FA90</accession>
<evidence type="ECO:0000256" key="19">
    <source>
        <dbReference type="PROSITE-ProRule" id="PRU00209"/>
    </source>
</evidence>
<evidence type="ECO:0000256" key="9">
    <source>
        <dbReference type="ARBA" id="ARBA00022598"/>
    </source>
</evidence>
<dbReference type="GO" id="GO:0009328">
    <property type="term" value="C:phenylalanine-tRNA ligase complex"/>
    <property type="evidence" value="ECO:0007669"/>
    <property type="project" value="TreeGrafter"/>
</dbReference>
<protein>
    <recommendedName>
        <fullName evidence="6">Phenylalanine--tRNA ligase beta subunit</fullName>
        <ecNumber evidence="5">6.1.1.20</ecNumber>
    </recommendedName>
    <alternativeName>
        <fullName evidence="17">Phenylalanyl-tRNA synthetase beta subunit</fullName>
    </alternativeName>
</protein>
<sequence length="813" mass="95853">MKIPLNWISLYSDISTLLQNKWITDLAHLYSIHTAEIDAIERFWQEKKVVIWKVIEAGPHPDSDHLNIVQVDLWALWATQIVCWANNVIWAKYVPVATVGSVLKWDFEIKSARLRWQESNWMICSEDELDLQDTRAPWIMRLEEYFNPKILEDNIWKSFFDLKINILGFNGLPYESALKDIVFEIDNKFITNRPDLFSVEWNAREFSAIFDLPFANYENQYVFSDNKLNVNILTDKVLSYHLVKVNDVQSAESPFSIKYTLYKSWINPKFDLVDMTNYVMTELGQPMHAFDADKIVGSITVRPAKSGETLLALNWETYKLDERDTVIADDVKVLAIWWIIWGQDSAISDTTKDIYIESACFEASSIRLSAQRLWVRTDSSTRYEKSLDPLLTYKALSRALDFLKFVWKNWDISGDFEYLNKSALKNVELILDPEFVRTKIGVFIPNAEIERILKALWFEFLHKDSKYIVTVPSWRVTKDISIKEDLAEEIWRVYWYDKVPETPMIWEQIVYGDNKSLTLRQNTQNYFAWKGWLEVYNYSFSNESLDEKIGITDNKNAIRILNAYSNEFTILRRKMIANLLVNVADNKKIWDSFSFFEISKIEWKEESGFKEMPKIAWISYSTAFAAFQSDMIWFINSMIPNIAYSIKQWTSLDSYPYLHPNKSGELILSNGDVLWYFWYINPQVATNFDLDDSKVLYFELDFKSLLDLSQQTDHVFKDLPKYPWIDREINFVMNENTATWEVVWIIKNVNPLIKNVRVVDTYRSEEKLWINKKSVTFAAYLLDYEKTITDDEALSIQNSIIKELSKIWIELRK</sequence>
<dbReference type="SUPFAM" id="SSF55681">
    <property type="entry name" value="Class II aaRS and biotin synthetases"/>
    <property type="match status" value="1"/>
</dbReference>
<evidence type="ECO:0000256" key="3">
    <source>
        <dbReference type="ARBA" id="ARBA00008653"/>
    </source>
</evidence>
<evidence type="ECO:0000256" key="6">
    <source>
        <dbReference type="ARBA" id="ARBA00017032"/>
    </source>
</evidence>
<dbReference type="InterPro" id="IPR033714">
    <property type="entry name" value="tRNA_bind_bactPheRS"/>
</dbReference>
<keyword evidence="7" id="KW-0963">Cytoplasm</keyword>
<dbReference type="Pfam" id="PF03483">
    <property type="entry name" value="B3_4"/>
    <property type="match status" value="1"/>
</dbReference>
<keyword evidence="15" id="KW-0648">Protein biosynthesis</keyword>
<dbReference type="GO" id="GO:0000049">
    <property type="term" value="F:tRNA binding"/>
    <property type="evidence" value="ECO:0007669"/>
    <property type="project" value="UniProtKB-UniRule"/>
</dbReference>
<dbReference type="SUPFAM" id="SSF54991">
    <property type="entry name" value="Anticodon-binding domain of PheRS"/>
    <property type="match status" value="1"/>
</dbReference>
<proteinExistence type="inferred from homology"/>
<organism evidence="23">
    <name type="scientific">uncultured bacterium</name>
    <name type="common">gcode 4</name>
    <dbReference type="NCBI Taxonomy" id="1234023"/>
    <lineage>
        <taxon>Bacteria</taxon>
        <taxon>environmental samples</taxon>
    </lineage>
</organism>
<dbReference type="SUPFAM" id="SSF56037">
    <property type="entry name" value="PheT/TilS domain"/>
    <property type="match status" value="1"/>
</dbReference>
<dbReference type="EMBL" id="AMFJ01000380">
    <property type="protein sequence ID" value="EKE28051.1"/>
    <property type="molecule type" value="Genomic_DNA"/>
</dbReference>
<evidence type="ECO:0000256" key="18">
    <source>
        <dbReference type="ARBA" id="ARBA00049255"/>
    </source>
</evidence>
<comment type="caution">
    <text evidence="23">The sequence shown here is derived from an EMBL/GenBank/DDBJ whole genome shotgun (WGS) entry which is preliminary data.</text>
</comment>
<dbReference type="PANTHER" id="PTHR10947">
    <property type="entry name" value="PHENYLALANYL-TRNA SYNTHETASE BETA CHAIN AND LEUCINE-RICH REPEAT-CONTAINING PROTEIN 47"/>
    <property type="match status" value="1"/>
</dbReference>
<evidence type="ECO:0000256" key="1">
    <source>
        <dbReference type="ARBA" id="ARBA00001946"/>
    </source>
</evidence>